<dbReference type="Proteomes" id="UP000708208">
    <property type="component" value="Unassembled WGS sequence"/>
</dbReference>
<comment type="caution">
    <text evidence="1">The sequence shown here is derived from an EMBL/GenBank/DDBJ whole genome shotgun (WGS) entry which is preliminary data.</text>
</comment>
<keyword evidence="2" id="KW-1185">Reference proteome</keyword>
<reference evidence="1" key="1">
    <citation type="submission" date="2021-06" db="EMBL/GenBank/DDBJ databases">
        <authorList>
            <person name="Hodson N. C."/>
            <person name="Mongue J. A."/>
            <person name="Jaron S. K."/>
        </authorList>
    </citation>
    <scope>NUCLEOTIDE SEQUENCE</scope>
</reference>
<accession>A0A8J2K552</accession>
<evidence type="ECO:0000313" key="2">
    <source>
        <dbReference type="Proteomes" id="UP000708208"/>
    </source>
</evidence>
<gene>
    <name evidence="1" type="ORF">AFUS01_LOCUS20951</name>
</gene>
<evidence type="ECO:0000313" key="1">
    <source>
        <dbReference type="EMBL" id="CAG7732432.1"/>
    </source>
</evidence>
<organism evidence="1 2">
    <name type="scientific">Allacma fusca</name>
    <dbReference type="NCBI Taxonomy" id="39272"/>
    <lineage>
        <taxon>Eukaryota</taxon>
        <taxon>Metazoa</taxon>
        <taxon>Ecdysozoa</taxon>
        <taxon>Arthropoda</taxon>
        <taxon>Hexapoda</taxon>
        <taxon>Collembola</taxon>
        <taxon>Symphypleona</taxon>
        <taxon>Sminthuridae</taxon>
        <taxon>Allacma</taxon>
    </lineage>
</organism>
<dbReference type="AlphaFoldDB" id="A0A8J2K552"/>
<protein>
    <submittedName>
        <fullName evidence="1">Uncharacterized protein</fullName>
    </submittedName>
</protein>
<sequence length="117" mass="13351">EKCLKILSCNFGATEVELQLLPFMPILYGFAKKWGHYDISFIGSPSSDTTHNFATRIQNQLAQSSWNMKLPNRVKLMSKSTNVDSSYFGFISTAPELVIFAPESPMEMEYYLRKVID</sequence>
<proteinExistence type="predicted"/>
<feature type="non-terminal residue" evidence="1">
    <location>
        <position position="1"/>
    </location>
</feature>
<name>A0A8J2K552_9HEXA</name>
<dbReference type="EMBL" id="CAJVCH010231329">
    <property type="protein sequence ID" value="CAG7732432.1"/>
    <property type="molecule type" value="Genomic_DNA"/>
</dbReference>